<dbReference type="InterPro" id="IPR051106">
    <property type="entry name" value="RNA-bind/splicing_reg"/>
</dbReference>
<dbReference type="Pfam" id="PF00076">
    <property type="entry name" value="RRM_1"/>
    <property type="match status" value="1"/>
</dbReference>
<sequence>MYQKESSSTVDMRWSSKDLRSFPGRRVDDCRFSNRDSAGQNGEYSAFIDNLSKRVSRRSLWELFSLHGKVTRVFIPFRNNRPRYKEVTFAFVRFENNDDLLNAILKTNGSKIDGKVVRVSKARFVLGRLDRGILRQNPCDSGVQNPTSSQVGVSLNRKVSFKAFRDSRSYLNVLQGVPKLNTTMENPLAPVSHHGDKAICGVAEQEPGACKDRLLDFNIPASKMMWLSA</sequence>
<protein>
    <recommendedName>
        <fullName evidence="7">RRM domain-containing protein</fullName>
    </recommendedName>
</protein>
<comment type="subcellular location">
    <subcellularLocation>
        <location evidence="1">Nucleus</location>
    </subcellularLocation>
</comment>
<accession>A0ABR2PUE7</accession>
<evidence type="ECO:0000256" key="1">
    <source>
        <dbReference type="ARBA" id="ARBA00004123"/>
    </source>
</evidence>
<evidence type="ECO:0000313" key="9">
    <source>
        <dbReference type="Proteomes" id="UP001396334"/>
    </source>
</evidence>
<reference evidence="8 9" key="1">
    <citation type="journal article" date="2024" name="G3 (Bethesda)">
        <title>Genome assembly of Hibiscus sabdariffa L. provides insights into metabolisms of medicinal natural products.</title>
        <authorList>
            <person name="Kim T."/>
        </authorList>
    </citation>
    <scope>NUCLEOTIDE SEQUENCE [LARGE SCALE GENOMIC DNA]</scope>
    <source>
        <strain evidence="8">TK-2024</strain>
        <tissue evidence="8">Old leaves</tissue>
    </source>
</reference>
<keyword evidence="2" id="KW-0507">mRNA processing</keyword>
<evidence type="ECO:0000256" key="4">
    <source>
        <dbReference type="ARBA" id="ARBA00023187"/>
    </source>
</evidence>
<dbReference type="InterPro" id="IPR035979">
    <property type="entry name" value="RBD_domain_sf"/>
</dbReference>
<evidence type="ECO:0000256" key="6">
    <source>
        <dbReference type="PROSITE-ProRule" id="PRU00176"/>
    </source>
</evidence>
<dbReference type="PANTHER" id="PTHR48028">
    <property type="entry name" value="GLYCINE-RICH RNA-BINDING PROTEIN RZ1A"/>
    <property type="match status" value="1"/>
</dbReference>
<evidence type="ECO:0000256" key="3">
    <source>
        <dbReference type="ARBA" id="ARBA00022884"/>
    </source>
</evidence>
<feature type="domain" description="RRM" evidence="7">
    <location>
        <begin position="44"/>
        <end position="124"/>
    </location>
</feature>
<name>A0ABR2PUE7_9ROSI</name>
<keyword evidence="5" id="KW-0539">Nucleus</keyword>
<dbReference type="EMBL" id="JBBPBN010000051">
    <property type="protein sequence ID" value="KAK8992053.1"/>
    <property type="molecule type" value="Genomic_DNA"/>
</dbReference>
<gene>
    <name evidence="8" type="ORF">V6N11_044945</name>
</gene>
<proteinExistence type="predicted"/>
<dbReference type="InterPro" id="IPR000504">
    <property type="entry name" value="RRM_dom"/>
</dbReference>
<keyword evidence="9" id="KW-1185">Reference proteome</keyword>
<keyword evidence="4" id="KW-0508">mRNA splicing</keyword>
<keyword evidence="3 6" id="KW-0694">RNA-binding</keyword>
<dbReference type="PROSITE" id="PS50102">
    <property type="entry name" value="RRM"/>
    <property type="match status" value="1"/>
</dbReference>
<dbReference type="SUPFAM" id="SSF54928">
    <property type="entry name" value="RNA-binding domain, RBD"/>
    <property type="match status" value="1"/>
</dbReference>
<dbReference type="InterPro" id="IPR012677">
    <property type="entry name" value="Nucleotide-bd_a/b_plait_sf"/>
</dbReference>
<evidence type="ECO:0000256" key="5">
    <source>
        <dbReference type="ARBA" id="ARBA00023242"/>
    </source>
</evidence>
<evidence type="ECO:0000259" key="7">
    <source>
        <dbReference type="PROSITE" id="PS50102"/>
    </source>
</evidence>
<dbReference type="Gene3D" id="3.30.70.330">
    <property type="match status" value="1"/>
</dbReference>
<evidence type="ECO:0000256" key="2">
    <source>
        <dbReference type="ARBA" id="ARBA00022664"/>
    </source>
</evidence>
<comment type="caution">
    <text evidence="8">The sequence shown here is derived from an EMBL/GenBank/DDBJ whole genome shotgun (WGS) entry which is preliminary data.</text>
</comment>
<dbReference type="PANTHER" id="PTHR48028:SF4">
    <property type="entry name" value="SC35-LIKE SPLICING FACTOR"/>
    <property type="match status" value="1"/>
</dbReference>
<evidence type="ECO:0000313" key="8">
    <source>
        <dbReference type="EMBL" id="KAK8992053.1"/>
    </source>
</evidence>
<dbReference type="SMART" id="SM00360">
    <property type="entry name" value="RRM"/>
    <property type="match status" value="1"/>
</dbReference>
<dbReference type="CDD" id="cd00590">
    <property type="entry name" value="RRM_SF"/>
    <property type="match status" value="1"/>
</dbReference>
<organism evidence="8 9">
    <name type="scientific">Hibiscus sabdariffa</name>
    <name type="common">roselle</name>
    <dbReference type="NCBI Taxonomy" id="183260"/>
    <lineage>
        <taxon>Eukaryota</taxon>
        <taxon>Viridiplantae</taxon>
        <taxon>Streptophyta</taxon>
        <taxon>Embryophyta</taxon>
        <taxon>Tracheophyta</taxon>
        <taxon>Spermatophyta</taxon>
        <taxon>Magnoliopsida</taxon>
        <taxon>eudicotyledons</taxon>
        <taxon>Gunneridae</taxon>
        <taxon>Pentapetalae</taxon>
        <taxon>rosids</taxon>
        <taxon>malvids</taxon>
        <taxon>Malvales</taxon>
        <taxon>Malvaceae</taxon>
        <taxon>Malvoideae</taxon>
        <taxon>Hibiscus</taxon>
    </lineage>
</organism>
<dbReference type="Proteomes" id="UP001396334">
    <property type="component" value="Unassembled WGS sequence"/>
</dbReference>